<dbReference type="Pfam" id="PF05193">
    <property type="entry name" value="Peptidase_M16_C"/>
    <property type="match status" value="1"/>
</dbReference>
<protein>
    <recommendedName>
        <fullName evidence="5">Protease 3</fullName>
        <ecNumber evidence="4">3.4.24.55</ecNumber>
    </recommendedName>
    <alternativeName>
        <fullName evidence="13">Pitrilysin</fullName>
    </alternativeName>
    <alternativeName>
        <fullName evidence="12">Protease III</fullName>
    </alternativeName>
    <alternativeName>
        <fullName evidence="11">Protease pi</fullName>
    </alternativeName>
</protein>
<dbReference type="PANTHER" id="PTHR43690:SF18">
    <property type="entry name" value="INSULIN-DEGRADING ENZYME-RELATED"/>
    <property type="match status" value="1"/>
</dbReference>
<evidence type="ECO:0000256" key="9">
    <source>
        <dbReference type="ARBA" id="ARBA00022833"/>
    </source>
</evidence>
<dbReference type="AlphaFoldDB" id="A0A545TDB1"/>
<dbReference type="InterPro" id="IPR054734">
    <property type="entry name" value="PqqF-like_C_4"/>
</dbReference>
<dbReference type="Pfam" id="PF16187">
    <property type="entry name" value="Peptidase_M16_M"/>
    <property type="match status" value="1"/>
</dbReference>
<dbReference type="Proteomes" id="UP000317839">
    <property type="component" value="Unassembled WGS sequence"/>
</dbReference>
<keyword evidence="21" id="KW-1185">Reference proteome</keyword>
<dbReference type="Gene3D" id="3.30.830.10">
    <property type="entry name" value="Metalloenzyme, LuxS/M16 peptidase-like"/>
    <property type="match status" value="4"/>
</dbReference>
<feature type="domain" description="Peptidase M16 middle/third" evidence="18">
    <location>
        <begin position="399"/>
        <end position="676"/>
    </location>
</feature>
<feature type="signal peptide" evidence="15">
    <location>
        <begin position="1"/>
        <end position="19"/>
    </location>
</feature>
<proteinExistence type="inferred from homology"/>
<keyword evidence="15" id="KW-0732">Signal</keyword>
<sequence>MNRLIKYGLVVAASFAVVACQTGGGSADSNDTTVKVSPNDQRDYAAMTLDNGIGVILVSDPTVDKSAAALSVGVGLLHDPMTQQGMAHYLEHMLFLGTERFPETNGYSDFMSKNGGSSNAYTWLDITNYMFEINNAAYDEALDRFSDFFKAPKLYEEYTEKEKNAVNAEWSMRREMDFFGQFKLNRSMMGDHPANRFLIGNLETLSDKPGSKLHTETVDFYNQYYSANIMKVALVSNLPLAQMKELATKHFSSIKDKAIEKPKVSTKLNFDEMGKKRIHYVPNQDVKQLVIDFTIDNNVDDYKTKPNFFISYLIGSEMPGSPAYELKKAGLISNLSSSGSPEQYGNYGSMAIRIDLTDAGMAKREEITAVVMNFIEKIRKDGVDKKYFKEIQTSLNNDFRFLEKGNAFGYVSNLADEMQTYPVTDVISAPYTYSRFDAKSIQNVLDQLTPERLRIWYISKQEPHDQTMHFYDGKYKIVDIPQSEIDAWSKPVNYALKLPKVNTLLPEGFDIKTADKADQAKPEMVHDENGIKVWHYPSQAFKTQPKGLVRVFFNSDEDMSDISSQILFSLWTDLYSLKQSALMTEADIAGMSLSLRERKGLELSVSGFTDKQAELLAQGLGSLVFDTDSKSFAQAVDRYIRNLKNAEKQFPISQLFGYMTNVVTATGYESDDLIKAAQKLTAEDLKSFMNKVMANNQIRVFAFGNYDDNDIKKFVGQIESVLPSDRQVTDYARTKIWKPASNEVISYKKDLEVADVAILDLIVHPDPSTKQEARARVLRSHLRTATFDKLRTEEQLAYAVTALTTQLRDYTTLGFAIQTPVKNVVDMQKRFDDFKTEYVEKLNAITDAEFTQLKNSVLVSLKEKPKNLSEELGPIIADWYEEKWDFSTRAKLIAEVEKVTLEDLKTFYKETALNPEASRVSIQLRGSKFKDGSFANLKGEKEVKNLVELHKAMQYQ</sequence>
<dbReference type="PANTHER" id="PTHR43690">
    <property type="entry name" value="NARDILYSIN"/>
    <property type="match status" value="1"/>
</dbReference>
<name>A0A545TDB1_9GAMM</name>
<comment type="caution">
    <text evidence="20">The sequence shown here is derived from an EMBL/GenBank/DDBJ whole genome shotgun (WGS) entry which is preliminary data.</text>
</comment>
<evidence type="ECO:0000259" key="17">
    <source>
        <dbReference type="Pfam" id="PF05193"/>
    </source>
</evidence>
<dbReference type="EC" id="3.4.24.55" evidence="4"/>
<evidence type="ECO:0000313" key="20">
    <source>
        <dbReference type="EMBL" id="TQV75208.1"/>
    </source>
</evidence>
<evidence type="ECO:0000256" key="3">
    <source>
        <dbReference type="ARBA" id="ARBA00007261"/>
    </source>
</evidence>
<dbReference type="Pfam" id="PF22456">
    <property type="entry name" value="PqqF-like_C_4"/>
    <property type="match status" value="1"/>
</dbReference>
<evidence type="ECO:0000256" key="6">
    <source>
        <dbReference type="ARBA" id="ARBA00022670"/>
    </source>
</evidence>
<gene>
    <name evidence="20" type="ORF">FLL45_09730</name>
</gene>
<dbReference type="Pfam" id="PF00675">
    <property type="entry name" value="Peptidase_M16"/>
    <property type="match status" value="1"/>
</dbReference>
<comment type="similarity">
    <text evidence="3 14">Belongs to the peptidase M16 family.</text>
</comment>
<dbReference type="SUPFAM" id="SSF63411">
    <property type="entry name" value="LuxS/MPP-like metallohydrolase"/>
    <property type="match status" value="4"/>
</dbReference>
<dbReference type="InterPro" id="IPR011765">
    <property type="entry name" value="Pept_M16_N"/>
</dbReference>
<dbReference type="FunFam" id="3.30.830.10:FF:000005">
    <property type="entry name" value="nardilysin isoform X1"/>
    <property type="match status" value="1"/>
</dbReference>
<evidence type="ECO:0000259" key="16">
    <source>
        <dbReference type="Pfam" id="PF00675"/>
    </source>
</evidence>
<evidence type="ECO:0000256" key="4">
    <source>
        <dbReference type="ARBA" id="ARBA00012449"/>
    </source>
</evidence>
<dbReference type="GO" id="GO:0004222">
    <property type="term" value="F:metalloendopeptidase activity"/>
    <property type="evidence" value="ECO:0007669"/>
    <property type="project" value="UniProtKB-EC"/>
</dbReference>
<dbReference type="InterPro" id="IPR011249">
    <property type="entry name" value="Metalloenz_LuxS/M16"/>
</dbReference>
<comment type="function">
    <text evidence="2">Endopeptidase that degrades small peptides of less than 7 kDa, such as glucagon and insulin.</text>
</comment>
<dbReference type="FunFam" id="3.30.830.10:FF:000012">
    <property type="entry name" value="Protease 3"/>
    <property type="match status" value="1"/>
</dbReference>
<dbReference type="PROSITE" id="PS00143">
    <property type="entry name" value="INSULINASE"/>
    <property type="match status" value="1"/>
</dbReference>
<keyword evidence="8" id="KW-0378">Hydrolase</keyword>
<keyword evidence="9" id="KW-0862">Zinc</keyword>
<dbReference type="PROSITE" id="PS51257">
    <property type="entry name" value="PROKAR_LIPOPROTEIN"/>
    <property type="match status" value="1"/>
</dbReference>
<dbReference type="OrthoDB" id="9811314at2"/>
<evidence type="ECO:0000256" key="15">
    <source>
        <dbReference type="SAM" id="SignalP"/>
    </source>
</evidence>
<reference evidence="20 21" key="1">
    <citation type="submission" date="2019-06" db="EMBL/GenBank/DDBJ databases">
        <title>Draft genome of Aliikangiella marina GYP-15.</title>
        <authorList>
            <person name="Wang G."/>
        </authorList>
    </citation>
    <scope>NUCLEOTIDE SEQUENCE [LARGE SCALE GENOMIC DNA]</scope>
    <source>
        <strain evidence="20 21">GYP-15</strain>
    </source>
</reference>
<evidence type="ECO:0000256" key="13">
    <source>
        <dbReference type="ARBA" id="ARBA00033450"/>
    </source>
</evidence>
<dbReference type="GO" id="GO:0006508">
    <property type="term" value="P:proteolysis"/>
    <property type="evidence" value="ECO:0007669"/>
    <property type="project" value="UniProtKB-KW"/>
</dbReference>
<evidence type="ECO:0000256" key="11">
    <source>
        <dbReference type="ARBA" id="ARBA00029597"/>
    </source>
</evidence>
<evidence type="ECO:0000256" key="10">
    <source>
        <dbReference type="ARBA" id="ARBA00023049"/>
    </source>
</evidence>
<dbReference type="InterPro" id="IPR032632">
    <property type="entry name" value="Peptidase_M16_M"/>
</dbReference>
<keyword evidence="7" id="KW-0479">Metal-binding</keyword>
<evidence type="ECO:0000313" key="21">
    <source>
        <dbReference type="Proteomes" id="UP000317839"/>
    </source>
</evidence>
<feature type="domain" description="Peptidase M16 N-terminal" evidence="16">
    <location>
        <begin position="55"/>
        <end position="190"/>
    </location>
</feature>
<accession>A0A545TDB1</accession>
<evidence type="ECO:0000256" key="2">
    <source>
        <dbReference type="ARBA" id="ARBA00002184"/>
    </source>
</evidence>
<dbReference type="EMBL" id="VIKR01000002">
    <property type="protein sequence ID" value="TQV75208.1"/>
    <property type="molecule type" value="Genomic_DNA"/>
</dbReference>
<evidence type="ECO:0000256" key="8">
    <source>
        <dbReference type="ARBA" id="ARBA00022801"/>
    </source>
</evidence>
<evidence type="ECO:0000256" key="1">
    <source>
        <dbReference type="ARBA" id="ARBA00001947"/>
    </source>
</evidence>
<feature type="domain" description="Coenzyme PQQ synthesis protein F-like C-terminal lobe" evidence="19">
    <location>
        <begin position="778"/>
        <end position="872"/>
    </location>
</feature>
<comment type="cofactor">
    <cofactor evidence="1">
        <name>Zn(2+)</name>
        <dbReference type="ChEBI" id="CHEBI:29105"/>
    </cofactor>
</comment>
<evidence type="ECO:0000256" key="7">
    <source>
        <dbReference type="ARBA" id="ARBA00022723"/>
    </source>
</evidence>
<keyword evidence="10" id="KW-0482">Metalloprotease</keyword>
<evidence type="ECO:0000259" key="18">
    <source>
        <dbReference type="Pfam" id="PF16187"/>
    </source>
</evidence>
<evidence type="ECO:0000256" key="5">
    <source>
        <dbReference type="ARBA" id="ARBA00017565"/>
    </source>
</evidence>
<evidence type="ECO:0000256" key="14">
    <source>
        <dbReference type="RuleBase" id="RU004447"/>
    </source>
</evidence>
<feature type="domain" description="Peptidase M16 C-terminal" evidence="17">
    <location>
        <begin position="219"/>
        <end position="395"/>
    </location>
</feature>
<dbReference type="InterPro" id="IPR001431">
    <property type="entry name" value="Pept_M16_Zn_BS"/>
</dbReference>
<dbReference type="GO" id="GO:0046872">
    <property type="term" value="F:metal ion binding"/>
    <property type="evidence" value="ECO:0007669"/>
    <property type="project" value="UniProtKB-KW"/>
</dbReference>
<evidence type="ECO:0000259" key="19">
    <source>
        <dbReference type="Pfam" id="PF22456"/>
    </source>
</evidence>
<keyword evidence="6" id="KW-0645">Protease</keyword>
<dbReference type="InterPro" id="IPR007863">
    <property type="entry name" value="Peptidase_M16_C"/>
</dbReference>
<dbReference type="GO" id="GO:0005737">
    <property type="term" value="C:cytoplasm"/>
    <property type="evidence" value="ECO:0007669"/>
    <property type="project" value="UniProtKB-ARBA"/>
</dbReference>
<feature type="chain" id="PRO_5021726955" description="Protease 3" evidence="15">
    <location>
        <begin position="20"/>
        <end position="956"/>
    </location>
</feature>
<evidence type="ECO:0000256" key="12">
    <source>
        <dbReference type="ARBA" id="ARBA00031184"/>
    </source>
</evidence>
<dbReference type="RefSeq" id="WP_142941824.1">
    <property type="nucleotide sequence ID" value="NZ_VIKR01000002.1"/>
</dbReference>
<organism evidence="20 21">
    <name type="scientific">Aliikangiella marina</name>
    <dbReference type="NCBI Taxonomy" id="1712262"/>
    <lineage>
        <taxon>Bacteria</taxon>
        <taxon>Pseudomonadati</taxon>
        <taxon>Pseudomonadota</taxon>
        <taxon>Gammaproteobacteria</taxon>
        <taxon>Oceanospirillales</taxon>
        <taxon>Pleioneaceae</taxon>
        <taxon>Aliikangiella</taxon>
    </lineage>
</organism>
<dbReference type="InterPro" id="IPR050626">
    <property type="entry name" value="Peptidase_M16"/>
</dbReference>